<dbReference type="PANTHER" id="PTHR30537">
    <property type="entry name" value="HTH-TYPE TRANSCRIPTIONAL REGULATOR"/>
    <property type="match status" value="1"/>
</dbReference>
<keyword evidence="4" id="KW-0804">Transcription</keyword>
<protein>
    <submittedName>
        <fullName evidence="6">LysR family transcriptional regulator</fullName>
    </submittedName>
</protein>
<organism evidence="6 7">
    <name type="scientific">Glacieibacterium frigidum</name>
    <dbReference type="NCBI Taxonomy" id="2593303"/>
    <lineage>
        <taxon>Bacteria</taxon>
        <taxon>Pseudomonadati</taxon>
        <taxon>Pseudomonadota</taxon>
        <taxon>Alphaproteobacteria</taxon>
        <taxon>Sphingomonadales</taxon>
        <taxon>Sphingosinicellaceae</taxon>
        <taxon>Glacieibacterium</taxon>
    </lineage>
</organism>
<proteinExistence type="inferred from homology"/>
<dbReference type="Gene3D" id="3.40.190.290">
    <property type="match status" value="1"/>
</dbReference>
<dbReference type="GO" id="GO:0003700">
    <property type="term" value="F:DNA-binding transcription factor activity"/>
    <property type="evidence" value="ECO:0007669"/>
    <property type="project" value="InterPro"/>
</dbReference>
<keyword evidence="3" id="KW-0238">DNA-binding</keyword>
<comment type="caution">
    <text evidence="6">The sequence shown here is derived from an EMBL/GenBank/DDBJ whole genome shotgun (WGS) entry which is preliminary data.</text>
</comment>
<evidence type="ECO:0000256" key="1">
    <source>
        <dbReference type="ARBA" id="ARBA00009437"/>
    </source>
</evidence>
<dbReference type="InterPro" id="IPR036390">
    <property type="entry name" value="WH_DNA-bd_sf"/>
</dbReference>
<dbReference type="OrthoDB" id="9813056at2"/>
<name>A0A552U8E2_9SPHN</name>
<keyword evidence="2" id="KW-0805">Transcription regulation</keyword>
<comment type="similarity">
    <text evidence="1">Belongs to the LysR transcriptional regulatory family.</text>
</comment>
<dbReference type="SUPFAM" id="SSF46785">
    <property type="entry name" value="Winged helix' DNA-binding domain"/>
    <property type="match status" value="1"/>
</dbReference>
<gene>
    <name evidence="6" type="ORF">FMM06_12315</name>
</gene>
<dbReference type="Pfam" id="PF00126">
    <property type="entry name" value="HTH_1"/>
    <property type="match status" value="1"/>
</dbReference>
<feature type="domain" description="HTH lysR-type" evidence="5">
    <location>
        <begin position="1"/>
        <end position="59"/>
    </location>
</feature>
<accession>A0A552U8E2</accession>
<dbReference type="InterPro" id="IPR005119">
    <property type="entry name" value="LysR_subst-bd"/>
</dbReference>
<dbReference type="InterPro" id="IPR058163">
    <property type="entry name" value="LysR-type_TF_proteobact-type"/>
</dbReference>
<keyword evidence="7" id="KW-1185">Reference proteome</keyword>
<reference evidence="6 7" key="1">
    <citation type="submission" date="2019-07" db="EMBL/GenBank/DDBJ databases">
        <title>Novel species isolated from glacier.</title>
        <authorList>
            <person name="Liu Q."/>
            <person name="Xin Y.-H."/>
        </authorList>
    </citation>
    <scope>NUCLEOTIDE SEQUENCE [LARGE SCALE GENOMIC DNA]</scope>
    <source>
        <strain evidence="6 7">LB1R16</strain>
    </source>
</reference>
<evidence type="ECO:0000259" key="5">
    <source>
        <dbReference type="PROSITE" id="PS50931"/>
    </source>
</evidence>
<dbReference type="CDD" id="cd08422">
    <property type="entry name" value="PBP2_CrgA_like"/>
    <property type="match status" value="1"/>
</dbReference>
<dbReference type="InterPro" id="IPR036388">
    <property type="entry name" value="WH-like_DNA-bd_sf"/>
</dbReference>
<dbReference type="GO" id="GO:0003677">
    <property type="term" value="F:DNA binding"/>
    <property type="evidence" value="ECO:0007669"/>
    <property type="project" value="UniProtKB-KW"/>
</dbReference>
<dbReference type="InterPro" id="IPR000847">
    <property type="entry name" value="LysR_HTH_N"/>
</dbReference>
<dbReference type="Pfam" id="PF03466">
    <property type="entry name" value="LysR_substrate"/>
    <property type="match status" value="1"/>
</dbReference>
<evidence type="ECO:0000256" key="3">
    <source>
        <dbReference type="ARBA" id="ARBA00023125"/>
    </source>
</evidence>
<dbReference type="PANTHER" id="PTHR30537:SF5">
    <property type="entry name" value="HTH-TYPE TRANSCRIPTIONAL ACTIVATOR TTDR-RELATED"/>
    <property type="match status" value="1"/>
</dbReference>
<dbReference type="EMBL" id="VJWA01000002">
    <property type="protein sequence ID" value="TRW14483.1"/>
    <property type="molecule type" value="Genomic_DNA"/>
</dbReference>
<dbReference type="Gene3D" id="1.10.10.10">
    <property type="entry name" value="Winged helix-like DNA-binding domain superfamily/Winged helix DNA-binding domain"/>
    <property type="match status" value="1"/>
</dbReference>
<evidence type="ECO:0000313" key="7">
    <source>
        <dbReference type="Proteomes" id="UP000317894"/>
    </source>
</evidence>
<evidence type="ECO:0000313" key="6">
    <source>
        <dbReference type="EMBL" id="TRW14483.1"/>
    </source>
</evidence>
<evidence type="ECO:0000256" key="2">
    <source>
        <dbReference type="ARBA" id="ARBA00023015"/>
    </source>
</evidence>
<evidence type="ECO:0000256" key="4">
    <source>
        <dbReference type="ARBA" id="ARBA00023163"/>
    </source>
</evidence>
<dbReference type="PROSITE" id="PS50931">
    <property type="entry name" value="HTH_LYSR"/>
    <property type="match status" value="1"/>
</dbReference>
<dbReference type="RefSeq" id="WP_144237688.1">
    <property type="nucleotide sequence ID" value="NZ_VJWA01000002.1"/>
</dbReference>
<sequence length="298" mass="32714">MDRIDALRLLLDVSEAGSFSSVARQRAIATSTVALAVSQLEDELRVRLLVRSTRKLVFTHEGELMLEDARRIVSDWDTAVSGLRENGPLTGPIRITATNDFGRVRLRPLLDNFQDRHPGVEVTLLLSDSSMDLIEEHIDLAIRSGPLPDSAMRARLLIRGPRVVCASPDYWRRTGVPAHPTELADHNCIVLARPGAPLSAWPFRDAGKLLNVKVRGDRQASDGDVLREWGVAGAGVIFKNQWDIRKELAAGTLTTALDGFVPWQVDLFAVHAGAPPSRRVAALIEFLADALREGSSLE</sequence>
<dbReference type="SUPFAM" id="SSF53850">
    <property type="entry name" value="Periplasmic binding protein-like II"/>
    <property type="match status" value="1"/>
</dbReference>
<dbReference type="Proteomes" id="UP000317894">
    <property type="component" value="Unassembled WGS sequence"/>
</dbReference>
<dbReference type="AlphaFoldDB" id="A0A552U8E2"/>